<dbReference type="STRING" id="139825.A0A401GJR0"/>
<feature type="compositionally biased region" description="Low complexity" evidence="6">
    <location>
        <begin position="233"/>
        <end position="243"/>
    </location>
</feature>
<comment type="caution">
    <text evidence="8">The sequence shown here is derived from an EMBL/GenBank/DDBJ whole genome shotgun (WGS) entry which is preliminary data.</text>
</comment>
<dbReference type="RefSeq" id="XP_027613321.1">
    <property type="nucleotide sequence ID" value="XM_027757520.1"/>
</dbReference>
<dbReference type="GO" id="GO:0006281">
    <property type="term" value="P:DNA repair"/>
    <property type="evidence" value="ECO:0007669"/>
    <property type="project" value="UniProtKB-KW"/>
</dbReference>
<dbReference type="PANTHER" id="PTHR15272">
    <property type="entry name" value="CHROMATIN ASSEMBLY FACTOR 1 SUBUNIT A CAF-1 SUBUNIT A"/>
    <property type="match status" value="1"/>
</dbReference>
<accession>A0A401GJR0</accession>
<dbReference type="GeneID" id="38779325"/>
<name>A0A401GJR0_9APHY</name>
<feature type="domain" description="Chromatin assembly factor 1 subunit A dimerization" evidence="7">
    <location>
        <begin position="490"/>
        <end position="560"/>
    </location>
</feature>
<dbReference type="GO" id="GO:0005634">
    <property type="term" value="C:nucleus"/>
    <property type="evidence" value="ECO:0007669"/>
    <property type="project" value="UniProtKB-SubCell"/>
</dbReference>
<feature type="region of interest" description="Disordered" evidence="6">
    <location>
        <begin position="232"/>
        <end position="309"/>
    </location>
</feature>
<keyword evidence="5" id="KW-0175">Coiled coil</keyword>
<dbReference type="Pfam" id="PF12253">
    <property type="entry name" value="CAF1A_dimeriz"/>
    <property type="match status" value="1"/>
</dbReference>
<evidence type="ECO:0000313" key="9">
    <source>
        <dbReference type="Proteomes" id="UP000287166"/>
    </source>
</evidence>
<evidence type="ECO:0000256" key="5">
    <source>
        <dbReference type="SAM" id="Coils"/>
    </source>
</evidence>
<dbReference type="InParanoid" id="A0A401GJR0"/>
<evidence type="ECO:0000256" key="4">
    <source>
        <dbReference type="ARBA" id="ARBA00023242"/>
    </source>
</evidence>
<dbReference type="InterPro" id="IPR022043">
    <property type="entry name" value="CAF1A_DD"/>
</dbReference>
<protein>
    <recommendedName>
        <fullName evidence="7">Chromatin assembly factor 1 subunit A dimerization domain-containing protein</fullName>
    </recommendedName>
</protein>
<keyword evidence="9" id="KW-1185">Reference proteome</keyword>
<dbReference type="PANTHER" id="PTHR15272:SF0">
    <property type="entry name" value="CHROMATIN ASSEMBLY FACTOR 1 SUBUNIT A"/>
    <property type="match status" value="1"/>
</dbReference>
<dbReference type="EMBL" id="BFAD01000004">
    <property type="protein sequence ID" value="GBE82408.1"/>
    <property type="molecule type" value="Genomic_DNA"/>
</dbReference>
<dbReference type="GO" id="GO:0033186">
    <property type="term" value="C:CAF-1 complex"/>
    <property type="evidence" value="ECO:0007669"/>
    <property type="project" value="TreeGrafter"/>
</dbReference>
<dbReference type="OrthoDB" id="440676at2759"/>
<comment type="subcellular location">
    <subcellularLocation>
        <location evidence="1">Nucleus</location>
    </subcellularLocation>
</comment>
<sequence>MNRPPSTENSEPSEKLEKTTLVELKNGKLVFKQKSLIFEKMSETMQEIVKFREMIEERMERKDPPLASVPDEHKPLIAKLVHESDKTIQALSKHILSELLPTPDGDGDTSSGATPALTVESVEKAIKAVATRNDFGLENVSGDRKIPSALHIWRWEVKQEFWDWLPKAAKEKVEVRSAERRQARKEVNSLFQSLREDEKNILLGSKAIGKASIKLRAFKSADGFVSLDASNIQGKSSSQQSNEEQSKDSEEAEPSEDAQQSGGTPKGPGRPKKPVDPEKAAKEKEKQEKRAAREEKEKKAREAQDKARSMMANFFGKTKAPLVRRSSSITTDSGANFAGPSSLPSEFEKTFKSFVLKRDAKLAPTNWFQHAKEQPRKGKQRANVEVIVLDDDCEVKQEEPQDVEMKDAQSDVDVSQMTAHERLRNVLSTLPPSLNPIHCPRMLASHLKTHSPHCVRAIVTQLNEAEVAGDDTRVRTLLAQLRDRTLLPAKVLIFSEDVRPGYFGTWTRASREIGPRAPFARDIVSLDYACDSGEEWEEEAGDADDVVEDAEEEDAGEEEDSDLDSWLVDDDETEPGTPIEDREGSPDTLPVDLPQPAPKRKARKEDASKQSKKRKVVVPLVPFTKGPCWESTIGQCQYEPFQAYRIELFNDTPYPIDPFKFVSTLSEEQVAKHMKESSTSDAHFAVPALPARLEAKPNPTLAANAPSPIPVKRAGPKTPFPEAHVPLLLERIGSLATPSLPFIIETIYNELKEQRVKKNAIEAKVRELAEKCKEKKVWVVKPDVKASHGLA</sequence>
<evidence type="ECO:0000256" key="3">
    <source>
        <dbReference type="ARBA" id="ARBA00023204"/>
    </source>
</evidence>
<dbReference type="AlphaFoldDB" id="A0A401GJR0"/>
<proteinExistence type="predicted"/>
<keyword evidence="4" id="KW-0539">Nucleus</keyword>
<feature type="compositionally biased region" description="Basic and acidic residues" evidence="6">
    <location>
        <begin position="273"/>
        <end position="308"/>
    </location>
</feature>
<reference evidence="8 9" key="1">
    <citation type="journal article" date="2018" name="Sci. Rep.">
        <title>Genome sequence of the cauliflower mushroom Sparassis crispa (Hanabiratake) and its association with beneficial usage.</title>
        <authorList>
            <person name="Kiyama R."/>
            <person name="Furutani Y."/>
            <person name="Kawaguchi K."/>
            <person name="Nakanishi T."/>
        </authorList>
    </citation>
    <scope>NUCLEOTIDE SEQUENCE [LARGE SCALE GENOMIC DNA]</scope>
</reference>
<gene>
    <name evidence="8" type="ORF">SCP_0407920</name>
</gene>
<evidence type="ECO:0000256" key="2">
    <source>
        <dbReference type="ARBA" id="ARBA00022763"/>
    </source>
</evidence>
<keyword evidence="3" id="KW-0234">DNA repair</keyword>
<evidence type="ECO:0000313" key="8">
    <source>
        <dbReference type="EMBL" id="GBE82408.1"/>
    </source>
</evidence>
<organism evidence="8 9">
    <name type="scientific">Sparassis crispa</name>
    <dbReference type="NCBI Taxonomy" id="139825"/>
    <lineage>
        <taxon>Eukaryota</taxon>
        <taxon>Fungi</taxon>
        <taxon>Dikarya</taxon>
        <taxon>Basidiomycota</taxon>
        <taxon>Agaricomycotina</taxon>
        <taxon>Agaricomycetes</taxon>
        <taxon>Polyporales</taxon>
        <taxon>Sparassidaceae</taxon>
        <taxon>Sparassis</taxon>
    </lineage>
</organism>
<feature type="compositionally biased region" description="Acidic residues" evidence="6">
    <location>
        <begin position="534"/>
        <end position="574"/>
    </location>
</feature>
<evidence type="ECO:0000256" key="1">
    <source>
        <dbReference type="ARBA" id="ARBA00004123"/>
    </source>
</evidence>
<dbReference type="Proteomes" id="UP000287166">
    <property type="component" value="Unassembled WGS sequence"/>
</dbReference>
<keyword evidence="2" id="KW-0227">DNA damage</keyword>
<evidence type="ECO:0000259" key="7">
    <source>
        <dbReference type="Pfam" id="PF12253"/>
    </source>
</evidence>
<dbReference type="GO" id="GO:0006334">
    <property type="term" value="P:nucleosome assembly"/>
    <property type="evidence" value="ECO:0007669"/>
    <property type="project" value="TreeGrafter"/>
</dbReference>
<feature type="region of interest" description="Disordered" evidence="6">
    <location>
        <begin position="534"/>
        <end position="613"/>
    </location>
</feature>
<feature type="coiled-coil region" evidence="5">
    <location>
        <begin position="744"/>
        <end position="771"/>
    </location>
</feature>
<evidence type="ECO:0000256" key="6">
    <source>
        <dbReference type="SAM" id="MobiDB-lite"/>
    </source>
</evidence>